<dbReference type="PANTHER" id="PTHR40094">
    <property type="entry name" value="ALPHA-2-MACROGLOBULIN HOMOLOG"/>
    <property type="match status" value="1"/>
</dbReference>
<dbReference type="EMBL" id="JBBPCB010000001">
    <property type="protein sequence ID" value="MEK8178795.1"/>
    <property type="molecule type" value="Genomic_DNA"/>
</dbReference>
<evidence type="ECO:0000256" key="1">
    <source>
        <dbReference type="ARBA" id="ARBA00010556"/>
    </source>
</evidence>
<dbReference type="InterPro" id="IPR011626">
    <property type="entry name" value="Alpha-macroglobulin_TED"/>
</dbReference>
<dbReference type="InterPro" id="IPR041462">
    <property type="entry name" value="Bact_A2M_MG6"/>
</dbReference>
<dbReference type="InterPro" id="IPR047565">
    <property type="entry name" value="Alpha-macroglob_thiol-ester_cl"/>
</dbReference>
<evidence type="ECO:0000256" key="3">
    <source>
        <dbReference type="SAM" id="SignalP"/>
    </source>
</evidence>
<dbReference type="InterPro" id="IPR041203">
    <property type="entry name" value="Bact_A2M_MG5"/>
</dbReference>
<accession>A0ABU9DWL4</accession>
<dbReference type="Pfam" id="PF07678">
    <property type="entry name" value="TED_complement"/>
    <property type="match status" value="1"/>
</dbReference>
<comment type="caution">
    <text evidence="6">The sequence shown here is derived from an EMBL/GenBank/DDBJ whole genome shotgun (WGS) entry which is preliminary data.</text>
</comment>
<proteinExistence type="inferred from homology"/>
<keyword evidence="7" id="KW-1185">Reference proteome</keyword>
<dbReference type="InterPro" id="IPR021868">
    <property type="entry name" value="Alpha_2_Macroglob_MG3"/>
</dbReference>
<evidence type="ECO:0000313" key="6">
    <source>
        <dbReference type="EMBL" id="MEK8178795.1"/>
    </source>
</evidence>
<feature type="domain" description="Alpha-2-macroglobulin" evidence="5">
    <location>
        <begin position="1233"/>
        <end position="1323"/>
    </location>
</feature>
<gene>
    <name evidence="6" type="ORF">WMW71_00455</name>
</gene>
<dbReference type="InterPro" id="IPR051802">
    <property type="entry name" value="YfhM-like"/>
</dbReference>
<feature type="domain" description="Alpha-2-macroglobulin bait region" evidence="4">
    <location>
        <begin position="1028"/>
        <end position="1170"/>
    </location>
</feature>
<keyword evidence="2 3" id="KW-0732">Signal</keyword>
<dbReference type="Gene3D" id="2.60.40.1930">
    <property type="match status" value="1"/>
</dbReference>
<dbReference type="SMART" id="SM01359">
    <property type="entry name" value="A2M_N_2"/>
    <property type="match status" value="1"/>
</dbReference>
<evidence type="ECO:0000259" key="4">
    <source>
        <dbReference type="SMART" id="SM01359"/>
    </source>
</evidence>
<dbReference type="SMART" id="SM01360">
    <property type="entry name" value="A2M"/>
    <property type="match status" value="1"/>
</dbReference>
<dbReference type="InterPro" id="IPR002890">
    <property type="entry name" value="MG2"/>
</dbReference>
<dbReference type="InterPro" id="IPR008930">
    <property type="entry name" value="Terpenoid_cyclase/PrenylTrfase"/>
</dbReference>
<feature type="signal peptide" evidence="3">
    <location>
        <begin position="1"/>
        <end position="24"/>
    </location>
</feature>
<reference evidence="6 7" key="1">
    <citation type="submission" date="2024-04" db="EMBL/GenBank/DDBJ databases">
        <title>draft genome sequnece of Flavobacterium buctense JCM 30750.</title>
        <authorList>
            <person name="Kim D.-U."/>
        </authorList>
    </citation>
    <scope>NUCLEOTIDE SEQUENCE [LARGE SCALE GENOMIC DNA]</scope>
    <source>
        <strain evidence="6 7">JCM 30750</strain>
    </source>
</reference>
<dbReference type="Pfam" id="PF07703">
    <property type="entry name" value="A2M_BRD"/>
    <property type="match status" value="1"/>
</dbReference>
<dbReference type="InterPro" id="IPR041246">
    <property type="entry name" value="Bact_MG10"/>
</dbReference>
<dbReference type="PANTHER" id="PTHR40094:SF1">
    <property type="entry name" value="UBIQUITIN DOMAIN-CONTAINING PROTEIN"/>
    <property type="match status" value="1"/>
</dbReference>
<dbReference type="PROSITE" id="PS51257">
    <property type="entry name" value="PROKAR_LIPOPROTEIN"/>
    <property type="match status" value="1"/>
</dbReference>
<sequence length="1890" mass="211067">MKTNKIFGLFVAIFLLQSCSKKSASDFDSDPSLFKDYITGFSSGFVSVNSDFRVQLAFNKSDWKPNQELDEDLFDISPSVSGKVVALSPNTIAFIPKDKLEQNTLYQITLHLSDITNKVPKELKDFNFSVKTIKQDFIVNTQDLQSYSRDWYYLHGNLKTADNLSFEEAQKIIEATQNDKKLKIKFDKAVSTATDFKFIIDSIQRFDDDSEILINWDGDDVDIDQKGVTKFPISGKNQFKVLKIEVGDANNQSVLINFSDPLKKDQDFKGLVAIENTSNLKFATMGNVLKVFYNKEPESKVDRGATTEAVAVQEVYDTTAVAIDTAAAAFEEIVEAVQSTQDGFSGSKLVEVFQGIENIYGNKMKNNYSEKLLFEQVKPGVKLLKSGNILPSSNNLKINFEVANLNAVDVKVFKIYKNNILQFLQNNELNGTRNLRQVGQAIAKTKIELKQNNLIDYTKWNTYALDLSKIIKPEPGAIYRVEFSYKKAYSMYRCASSTTPEEDEEEGYYNREDEEEIDENDVNYSNSGYDYYYEEDYEWRESQDPCNDYYFYNTKVGTNILATDLGVIAKRGTDKSIVVAVSDIVSTKAVSGAKVDLYNFQQQKIASSTTDSDGMASFQLEKYAYFAIVSDGNQSTYVKLDDELSLSVSNFDVSGETLQKGLKGYIYGERGVWRPGDTVYLSFILNDNANKLPASHPIKLKMNDPNGKTVYEAVQKMNALNHYKFIIPTETEDITGNWEAVISIGGARFYKSIKIETIKPNRLKIKNSFNETILSANKENVNNIQVLWLHGAVAKDLKTEVQAKFSQQVTTFKGFSNYVFDDPTRSFYTEEINIFSGKVNAQGRASIPIKPTIQGQAPGMLKAAFITKVYESGGDVSTDVASTSYSPYPTYVGVKSPEPNKYGMIETGRNNRFDIVTVSETGRPRSVKNLQVSVYRLQSRWWWDASNDNLSNYNTSNATIGYKNFYTNTDASGKGSISFSVPDEDWGNYLIRVTDPTDGHATGVRVYIDMPWWSAKSRSTDGESATILRFTTDKANYAVGDKAKIFFPSSEGGRAMISIENGTKVLKTIWAKTKKGETTVELPITGDMAPNVYINVSLLQPHASTKNDSPIRMYGIVPIEVIDKNTVLEPVLSMPDVLRPEQTVNVKVSEKKGKRMTYTIAVVDEGLLDLTRFKTPNAWTSFYTREALGVRTWDIYDDVIGAYGGKVNQVFSIGGDADAGGGKAKKANRFKPVVMYFGPFELNGGTKTHQIKLPKYIGSVRTMVVAADAKTSAYGMAEKATQVKSPLMILASLPRKISPSEKVTIPVTLFATEKHIKNVTLQIKTNSSVRVVGNASQIVKFTEPDEKMAYFNLEVGATTGIGKIDIIATSGKEKSTYTVEIDVTNPNPVTNAFTDIVIPPNSSKTITWKTFGVSGSNKAKMEVSSVPTVDFGRRLNYLVQYPHGCVEQTTSSVFPQLYLTEIMDLDATYKQKIQKNVTAGIQRLGNFQQANGGLSYWPGNADTDDWGTSYAGHFLIEAEKKGYVLPINFKTKWISYQQKQAKQWRYEKQYGNDFAQAYRLYTLALAGSADLASMNRLRETVGISNESKLRLAASYALVKQNAAGMSLLSKSFIDEQVSDNNYYHYYYGSAERNRAMALETLILLGQKQKAFAMATKLAKNLSSQQWMSTQTTAYGLYAMAKFAKSNGPKGVSISYINAGKSEVIATDKTIAQRDLSVKMGSNSVTIKNNKKNTLFVRVLNSGILPVGSEKPMQNNVTANVVFKDRKGKTISVSKIAQGTEFYAEVTLTNRKNERVENIALSQILPSGFEIVNTRYTDFGDATSNVADYIDIRDDRANYYFSLKAAETRQLKILLNASYLGKYYLPGLQCEAMYDNEFLARTKGQWVEVVK</sequence>
<evidence type="ECO:0000259" key="5">
    <source>
        <dbReference type="SMART" id="SM01360"/>
    </source>
</evidence>
<dbReference type="Gene3D" id="1.50.10.20">
    <property type="match status" value="1"/>
</dbReference>
<dbReference type="Pfam" id="PF17962">
    <property type="entry name" value="bMG6"/>
    <property type="match status" value="1"/>
</dbReference>
<dbReference type="InterPro" id="IPR001599">
    <property type="entry name" value="Macroglobln_a2"/>
</dbReference>
<dbReference type="RefSeq" id="WP_187658946.1">
    <property type="nucleotide sequence ID" value="NZ_JACTAB010000001.1"/>
</dbReference>
<evidence type="ECO:0000313" key="7">
    <source>
        <dbReference type="Proteomes" id="UP001491349"/>
    </source>
</evidence>
<dbReference type="Pfam" id="PF11974">
    <property type="entry name" value="bMG3"/>
    <property type="match status" value="1"/>
</dbReference>
<dbReference type="SUPFAM" id="SSF48239">
    <property type="entry name" value="Terpenoid cyclases/Protein prenyltransferases"/>
    <property type="match status" value="1"/>
</dbReference>
<dbReference type="Pfam" id="PF17973">
    <property type="entry name" value="bMG10"/>
    <property type="match status" value="1"/>
</dbReference>
<organism evidence="6 7">
    <name type="scientific">Flavobacterium buctense</name>
    <dbReference type="NCBI Taxonomy" id="1648146"/>
    <lineage>
        <taxon>Bacteria</taxon>
        <taxon>Pseudomonadati</taxon>
        <taxon>Bacteroidota</taxon>
        <taxon>Flavobacteriia</taxon>
        <taxon>Flavobacteriales</taxon>
        <taxon>Flavobacteriaceae</taxon>
        <taxon>Flavobacterium</taxon>
    </lineage>
</organism>
<evidence type="ECO:0000256" key="2">
    <source>
        <dbReference type="ARBA" id="ARBA00022729"/>
    </source>
</evidence>
<dbReference type="CDD" id="cd02891">
    <property type="entry name" value="A2M_like"/>
    <property type="match status" value="1"/>
</dbReference>
<dbReference type="InterPro" id="IPR011625">
    <property type="entry name" value="A2M_N_BRD"/>
</dbReference>
<feature type="chain" id="PRO_5045452722" evidence="3">
    <location>
        <begin position="25"/>
        <end position="1890"/>
    </location>
</feature>
<dbReference type="Proteomes" id="UP001491349">
    <property type="component" value="Unassembled WGS sequence"/>
</dbReference>
<protein>
    <submittedName>
        <fullName evidence="6">MG2 domain-containing protein</fullName>
    </submittedName>
</protein>
<dbReference type="Pfam" id="PF00207">
    <property type="entry name" value="A2M"/>
    <property type="match status" value="1"/>
</dbReference>
<dbReference type="SMART" id="SM01419">
    <property type="entry name" value="Thiol-ester_cl"/>
    <property type="match status" value="1"/>
</dbReference>
<comment type="similarity">
    <text evidence="1">Belongs to the protease inhibitor I39 (alpha-2-macroglobulin) family. Bacterial alpha-2-macroglobulin subfamily.</text>
</comment>
<dbReference type="Pfam" id="PF17972">
    <property type="entry name" value="bMG5"/>
    <property type="match status" value="1"/>
</dbReference>
<name>A0ABU9DWL4_9FLAO</name>
<dbReference type="Pfam" id="PF01835">
    <property type="entry name" value="MG2"/>
    <property type="match status" value="1"/>
</dbReference>